<dbReference type="Gene3D" id="1.10.287.130">
    <property type="match status" value="1"/>
</dbReference>
<dbReference type="GO" id="GO:0042802">
    <property type="term" value="F:identical protein binding"/>
    <property type="evidence" value="ECO:0007669"/>
    <property type="project" value="TreeGrafter"/>
</dbReference>
<dbReference type="PRINTS" id="PR00344">
    <property type="entry name" value="BCTRLSENSOR"/>
</dbReference>
<evidence type="ECO:0000313" key="9">
    <source>
        <dbReference type="EMBL" id="VBB05139.1"/>
    </source>
</evidence>
<dbReference type="Pfam" id="PF02518">
    <property type="entry name" value="HATPase_c"/>
    <property type="match status" value="1"/>
</dbReference>
<dbReference type="OrthoDB" id="1677679at2"/>
<dbReference type="Pfam" id="PF14689">
    <property type="entry name" value="SPOB_a"/>
    <property type="match status" value="1"/>
</dbReference>
<dbReference type="AlphaFoldDB" id="A0A498R1V3"/>
<organism evidence="9 10">
    <name type="scientific">Lucifera butyrica</name>
    <dbReference type="NCBI Taxonomy" id="1351585"/>
    <lineage>
        <taxon>Bacteria</taxon>
        <taxon>Bacillati</taxon>
        <taxon>Bacillota</taxon>
        <taxon>Negativicutes</taxon>
        <taxon>Veillonellales</taxon>
        <taxon>Veillonellaceae</taxon>
        <taxon>Lucifera</taxon>
    </lineage>
</organism>
<dbReference type="SMART" id="SM00387">
    <property type="entry name" value="HATPase_c"/>
    <property type="match status" value="1"/>
</dbReference>
<feature type="domain" description="Histidine kinase" evidence="8">
    <location>
        <begin position="309"/>
        <end position="439"/>
    </location>
</feature>
<comment type="catalytic activity">
    <reaction evidence="1">
        <text>ATP + protein L-histidine = ADP + protein N-phospho-L-histidine.</text>
        <dbReference type="EC" id="2.7.13.3"/>
    </reaction>
</comment>
<feature type="transmembrane region" description="Helical" evidence="7">
    <location>
        <begin position="125"/>
        <end position="146"/>
    </location>
</feature>
<dbReference type="InterPro" id="IPR036890">
    <property type="entry name" value="HATPase_C_sf"/>
</dbReference>
<dbReference type="EMBL" id="UPPP01000053">
    <property type="protein sequence ID" value="VBB05139.1"/>
    <property type="molecule type" value="Genomic_DNA"/>
</dbReference>
<feature type="transmembrane region" description="Helical" evidence="7">
    <location>
        <begin position="166"/>
        <end position="187"/>
    </location>
</feature>
<evidence type="ECO:0000256" key="5">
    <source>
        <dbReference type="ARBA" id="ARBA00022777"/>
    </source>
</evidence>
<dbReference type="GO" id="GO:0000155">
    <property type="term" value="F:phosphorelay sensor kinase activity"/>
    <property type="evidence" value="ECO:0007669"/>
    <property type="project" value="InterPro"/>
</dbReference>
<sequence>MPEITFPIILFNSFPEAMVVAWLGLSLLGLKPSFRQILLIGCLQTVFDVFLFLGVGRVISIPFGVHTVIQVAFSTIIYRFARISYKSSCLAVLLGISSYICIQALVSPLFTLVTGYSITVDLGNWWVRMTYFISTVMVIVSIIYLVRRFNIRIMDGWDVIGSNRFLWLAGLLFTQSLVIALFCWRYFLYHTEFFSPGYFQFYFAIVNIILPIITIIVIRQFVILVRSEIEAKEQLETLRHVEELLFTMRAQRHNFSHELQVVYGLLEVEAFQEAQDYLEKSVTEVAATSELAKTDNMGVTALLYTKTGLAEARKISLHITVEISLQKFSMEIRDVNLVLGNLIDNALDAVELLPVPDRKVEVFIGQELDGYVLEVKNDGPPISPDLINQIFTPGFSTKGQDRGMGLYSIQKLVQKYCGDIKVMSDCHGTSFRVLIPDEKTELQKVKTTNKLEEWRKKWLC</sequence>
<keyword evidence="7" id="KW-1133">Transmembrane helix</keyword>
<dbReference type="PANTHER" id="PTHR40448:SF1">
    <property type="entry name" value="TWO-COMPONENT SENSOR HISTIDINE KINASE"/>
    <property type="match status" value="1"/>
</dbReference>
<dbReference type="Gene3D" id="3.30.565.10">
    <property type="entry name" value="Histidine kinase-like ATPase, C-terminal domain"/>
    <property type="match status" value="1"/>
</dbReference>
<dbReference type="PROSITE" id="PS50109">
    <property type="entry name" value="HIS_KIN"/>
    <property type="match status" value="1"/>
</dbReference>
<evidence type="ECO:0000259" key="8">
    <source>
        <dbReference type="PROSITE" id="PS50109"/>
    </source>
</evidence>
<evidence type="ECO:0000256" key="6">
    <source>
        <dbReference type="ARBA" id="ARBA00023012"/>
    </source>
</evidence>
<keyword evidence="3" id="KW-0597">Phosphoprotein</keyword>
<evidence type="ECO:0000313" key="10">
    <source>
        <dbReference type="Proteomes" id="UP000277811"/>
    </source>
</evidence>
<gene>
    <name evidence="9" type="ORF">LUCI_0346</name>
</gene>
<dbReference type="SUPFAM" id="SSF55890">
    <property type="entry name" value="Sporulation response regulatory protein Spo0B"/>
    <property type="match status" value="1"/>
</dbReference>
<dbReference type="InterPro" id="IPR039506">
    <property type="entry name" value="SPOB_a"/>
</dbReference>
<dbReference type="RefSeq" id="WP_122626146.1">
    <property type="nucleotide sequence ID" value="NZ_UPPP01000053.1"/>
</dbReference>
<reference evidence="9 10" key="1">
    <citation type="submission" date="2018-06" db="EMBL/GenBank/DDBJ databases">
        <authorList>
            <person name="Strepis N."/>
        </authorList>
    </citation>
    <scope>NUCLEOTIDE SEQUENCE [LARGE SCALE GENOMIC DNA]</scope>
    <source>
        <strain evidence="9">LUCI</strain>
    </source>
</reference>
<accession>A0A498R1V3</accession>
<keyword evidence="7" id="KW-0472">Membrane</keyword>
<dbReference type="EC" id="2.7.13.3" evidence="2"/>
<dbReference type="InterPro" id="IPR016120">
    <property type="entry name" value="Sig_transdc_His_kin_SpoOB"/>
</dbReference>
<dbReference type="InterPro" id="IPR004358">
    <property type="entry name" value="Sig_transdc_His_kin-like_C"/>
</dbReference>
<feature type="transmembrane region" description="Helical" evidence="7">
    <location>
        <begin position="6"/>
        <end position="30"/>
    </location>
</feature>
<evidence type="ECO:0000256" key="7">
    <source>
        <dbReference type="SAM" id="Phobius"/>
    </source>
</evidence>
<dbReference type="InterPro" id="IPR005467">
    <property type="entry name" value="His_kinase_dom"/>
</dbReference>
<feature type="transmembrane region" description="Helical" evidence="7">
    <location>
        <begin position="37"/>
        <end position="55"/>
    </location>
</feature>
<dbReference type="SUPFAM" id="SSF55874">
    <property type="entry name" value="ATPase domain of HSP90 chaperone/DNA topoisomerase II/histidine kinase"/>
    <property type="match status" value="1"/>
</dbReference>
<keyword evidence="4" id="KW-0808">Transferase</keyword>
<keyword evidence="5 9" id="KW-0418">Kinase</keyword>
<evidence type="ECO:0000256" key="3">
    <source>
        <dbReference type="ARBA" id="ARBA00022553"/>
    </source>
</evidence>
<dbReference type="InterPro" id="IPR003594">
    <property type="entry name" value="HATPase_dom"/>
</dbReference>
<dbReference type="PANTHER" id="PTHR40448">
    <property type="entry name" value="TWO-COMPONENT SENSOR HISTIDINE KINASE"/>
    <property type="match status" value="1"/>
</dbReference>
<evidence type="ECO:0000256" key="2">
    <source>
        <dbReference type="ARBA" id="ARBA00012438"/>
    </source>
</evidence>
<evidence type="ECO:0000256" key="4">
    <source>
        <dbReference type="ARBA" id="ARBA00022679"/>
    </source>
</evidence>
<keyword evidence="7" id="KW-0812">Transmembrane</keyword>
<feature type="transmembrane region" description="Helical" evidence="7">
    <location>
        <begin position="90"/>
        <end position="113"/>
    </location>
</feature>
<name>A0A498R1V3_9FIRM</name>
<proteinExistence type="predicted"/>
<feature type="transmembrane region" description="Helical" evidence="7">
    <location>
        <begin position="199"/>
        <end position="218"/>
    </location>
</feature>
<feature type="transmembrane region" description="Helical" evidence="7">
    <location>
        <begin position="61"/>
        <end position="78"/>
    </location>
</feature>
<evidence type="ECO:0000256" key="1">
    <source>
        <dbReference type="ARBA" id="ARBA00000085"/>
    </source>
</evidence>
<keyword evidence="6" id="KW-0902">Two-component regulatory system</keyword>
<dbReference type="Proteomes" id="UP000277811">
    <property type="component" value="Unassembled WGS sequence"/>
</dbReference>
<protein>
    <recommendedName>
        <fullName evidence="2">histidine kinase</fullName>
        <ecNumber evidence="2">2.7.13.3</ecNumber>
    </recommendedName>
</protein>
<keyword evidence="10" id="KW-1185">Reference proteome</keyword>